<evidence type="ECO:0000313" key="2">
    <source>
        <dbReference type="EMBL" id="GAH91538.1"/>
    </source>
</evidence>
<reference evidence="2" key="1">
    <citation type="journal article" date="2014" name="Front. Microbiol.">
        <title>High frequency of phylogenetically diverse reductive dehalogenase-homologous genes in deep subseafloor sedimentary metagenomes.</title>
        <authorList>
            <person name="Kawai M."/>
            <person name="Futagami T."/>
            <person name="Toyoda A."/>
            <person name="Takaki Y."/>
            <person name="Nishi S."/>
            <person name="Hori S."/>
            <person name="Arai W."/>
            <person name="Tsubouchi T."/>
            <person name="Morono Y."/>
            <person name="Uchiyama I."/>
            <person name="Ito T."/>
            <person name="Fujiyama A."/>
            <person name="Inagaki F."/>
            <person name="Takami H."/>
        </authorList>
    </citation>
    <scope>NUCLEOTIDE SEQUENCE</scope>
    <source>
        <strain evidence="2">Expedition CK06-06</strain>
    </source>
</reference>
<feature type="domain" description="Zinc finger ZPR1-type" evidence="1">
    <location>
        <begin position="2"/>
        <end position="80"/>
    </location>
</feature>
<dbReference type="InterPro" id="IPR056180">
    <property type="entry name" value="ZPR1_jr_dom"/>
</dbReference>
<sequence>MLTNLGVTVEPGPASEGYVSNVEGVLNRVEGAIKLAIKKNDATKRRRGQAKLKKLDEIRAGKRKARLIFMDPFGHSTIVNRRAKKRELTKRELALLRGGPPR</sequence>
<organism evidence="2">
    <name type="scientific">marine sediment metagenome</name>
    <dbReference type="NCBI Taxonomy" id="412755"/>
    <lineage>
        <taxon>unclassified sequences</taxon>
        <taxon>metagenomes</taxon>
        <taxon>ecological metagenomes</taxon>
    </lineage>
</organism>
<dbReference type="SMART" id="SM00709">
    <property type="entry name" value="Zpr1"/>
    <property type="match status" value="1"/>
</dbReference>
<dbReference type="InterPro" id="IPR042451">
    <property type="entry name" value="ZPR1_A/B_dom"/>
</dbReference>
<dbReference type="AlphaFoldDB" id="X1LBP4"/>
<name>X1LBP4_9ZZZZ</name>
<accession>X1LBP4</accession>
<comment type="caution">
    <text evidence="2">The sequence shown here is derived from an EMBL/GenBank/DDBJ whole genome shotgun (WGS) entry which is preliminary data.</text>
</comment>
<dbReference type="Pfam" id="PF22794">
    <property type="entry name" value="jr-ZPR1"/>
    <property type="match status" value="1"/>
</dbReference>
<protein>
    <recommendedName>
        <fullName evidence="1">Zinc finger ZPR1-type domain-containing protein</fullName>
    </recommendedName>
</protein>
<dbReference type="InterPro" id="IPR004457">
    <property type="entry name" value="Znf_ZPR1"/>
</dbReference>
<dbReference type="NCBIfam" id="TIGR00310">
    <property type="entry name" value="ZPR1_znf"/>
    <property type="match status" value="1"/>
</dbReference>
<evidence type="ECO:0000259" key="1">
    <source>
        <dbReference type="SMART" id="SM00709"/>
    </source>
</evidence>
<dbReference type="Gene3D" id="2.60.120.1040">
    <property type="entry name" value="ZPR1, A/B domain"/>
    <property type="match status" value="1"/>
</dbReference>
<gene>
    <name evidence="2" type="ORF">S06H3_03317</name>
</gene>
<proteinExistence type="predicted"/>
<dbReference type="EMBL" id="BARV01001066">
    <property type="protein sequence ID" value="GAH91538.1"/>
    <property type="molecule type" value="Genomic_DNA"/>
</dbReference>
<dbReference type="GO" id="GO:0008270">
    <property type="term" value="F:zinc ion binding"/>
    <property type="evidence" value="ECO:0007669"/>
    <property type="project" value="InterPro"/>
</dbReference>